<evidence type="ECO:0000256" key="6">
    <source>
        <dbReference type="ARBA" id="ARBA00023002"/>
    </source>
</evidence>
<evidence type="ECO:0000256" key="2">
    <source>
        <dbReference type="ARBA" id="ARBA00005179"/>
    </source>
</evidence>
<dbReference type="Proteomes" id="UP001215151">
    <property type="component" value="Unassembled WGS sequence"/>
</dbReference>
<dbReference type="GO" id="GO:0005506">
    <property type="term" value="F:iron ion binding"/>
    <property type="evidence" value="ECO:0007669"/>
    <property type="project" value="InterPro"/>
</dbReference>
<dbReference type="SUPFAM" id="SSF48264">
    <property type="entry name" value="Cytochrome P450"/>
    <property type="match status" value="1"/>
</dbReference>
<protein>
    <recommendedName>
        <fullName evidence="12">Cytochrome P450</fullName>
    </recommendedName>
</protein>
<dbReference type="Gene3D" id="1.10.630.10">
    <property type="entry name" value="Cytochrome P450"/>
    <property type="match status" value="1"/>
</dbReference>
<evidence type="ECO:0000256" key="1">
    <source>
        <dbReference type="ARBA" id="ARBA00001971"/>
    </source>
</evidence>
<dbReference type="Pfam" id="PF00067">
    <property type="entry name" value="p450"/>
    <property type="match status" value="1"/>
</dbReference>
<dbReference type="PRINTS" id="PR00465">
    <property type="entry name" value="EP450IV"/>
</dbReference>
<evidence type="ECO:0000256" key="9">
    <source>
        <dbReference type="PIRSR" id="PIRSR602403-1"/>
    </source>
</evidence>
<keyword evidence="4 9" id="KW-0349">Heme</keyword>
<keyword evidence="8" id="KW-0503">Monooxygenase</keyword>
<gene>
    <name evidence="10" type="ORF">ONZ51_g2825</name>
</gene>
<comment type="pathway">
    <text evidence="2">Secondary metabolite biosynthesis.</text>
</comment>
<evidence type="ECO:0000256" key="3">
    <source>
        <dbReference type="ARBA" id="ARBA00010617"/>
    </source>
</evidence>
<comment type="cofactor">
    <cofactor evidence="1 9">
        <name>heme</name>
        <dbReference type="ChEBI" id="CHEBI:30413"/>
    </cofactor>
</comment>
<organism evidence="10 11">
    <name type="scientific">Trametes cubensis</name>
    <dbReference type="NCBI Taxonomy" id="1111947"/>
    <lineage>
        <taxon>Eukaryota</taxon>
        <taxon>Fungi</taxon>
        <taxon>Dikarya</taxon>
        <taxon>Basidiomycota</taxon>
        <taxon>Agaricomycotina</taxon>
        <taxon>Agaricomycetes</taxon>
        <taxon>Polyporales</taxon>
        <taxon>Polyporaceae</taxon>
        <taxon>Trametes</taxon>
    </lineage>
</organism>
<accession>A0AAD7U010</accession>
<keyword evidence="7 9" id="KW-0408">Iron</keyword>
<evidence type="ECO:0008006" key="12">
    <source>
        <dbReference type="Google" id="ProtNLM"/>
    </source>
</evidence>
<dbReference type="AlphaFoldDB" id="A0AAD7U010"/>
<sequence length="443" mass="49576">MFCARKSVIVSEGAKHRGQRSIMSPAFGSSQIRDLMHIFVQKSAETQRIDRQLQLRNIWADEVSKSDGCARINAMDGLQKLTLDVISLAGFGLDLKALNNNGEPNEIDEAFCEIFSAVPPVKLYRVMMDWLPFLDFFPDERTKKIRHARSVIRRIGTDLIREKKAAIQRELDIGDGALGKEDLPGKDLLTLLIKANMATNLTKNQRLTDEEVLSQIPTFLVAGHESTTITTAWCLFALTQNPRIQQKLREELLSLQTDSPTMDELASLPYLDRVVRETLRLYTPVVFTLRAAAEDDVIPLSEPVIDRNGKAQHEIRIAAGNRVIVSILEPHHSKAIWGDDALEFRPERWDNLPEEAARMPGIWGNVLAFAAGAHSCIGYRFAIAEIKAVLFTLVREFVFELGVAPEDVTAVGMLTQRPALKSELEVGPQLPLLVRPYVHPVSS</sequence>
<dbReference type="EMBL" id="JAPEVG010000046">
    <property type="protein sequence ID" value="KAJ8489627.1"/>
    <property type="molecule type" value="Genomic_DNA"/>
</dbReference>
<keyword evidence="6" id="KW-0560">Oxidoreductase</keyword>
<reference evidence="10" key="1">
    <citation type="submission" date="2022-11" db="EMBL/GenBank/DDBJ databases">
        <title>Genome Sequence of Cubamyces cubensis.</title>
        <authorList>
            <person name="Buettner E."/>
        </authorList>
    </citation>
    <scope>NUCLEOTIDE SEQUENCE</scope>
    <source>
        <strain evidence="10">MPL-01</strain>
    </source>
</reference>
<dbReference type="GO" id="GO:0016705">
    <property type="term" value="F:oxidoreductase activity, acting on paired donors, with incorporation or reduction of molecular oxygen"/>
    <property type="evidence" value="ECO:0007669"/>
    <property type="project" value="InterPro"/>
</dbReference>
<dbReference type="InterPro" id="IPR036396">
    <property type="entry name" value="Cyt_P450_sf"/>
</dbReference>
<name>A0AAD7U010_9APHY</name>
<evidence type="ECO:0000256" key="4">
    <source>
        <dbReference type="ARBA" id="ARBA00022617"/>
    </source>
</evidence>
<dbReference type="PRINTS" id="PR00385">
    <property type="entry name" value="P450"/>
</dbReference>
<proteinExistence type="inferred from homology"/>
<keyword evidence="5 9" id="KW-0479">Metal-binding</keyword>
<evidence type="ECO:0000256" key="8">
    <source>
        <dbReference type="ARBA" id="ARBA00023033"/>
    </source>
</evidence>
<feature type="binding site" description="axial binding residue" evidence="9">
    <location>
        <position position="376"/>
    </location>
    <ligand>
        <name>heme</name>
        <dbReference type="ChEBI" id="CHEBI:30413"/>
    </ligand>
    <ligandPart>
        <name>Fe</name>
        <dbReference type="ChEBI" id="CHEBI:18248"/>
    </ligandPart>
</feature>
<evidence type="ECO:0000256" key="7">
    <source>
        <dbReference type="ARBA" id="ARBA00023004"/>
    </source>
</evidence>
<dbReference type="InterPro" id="IPR050121">
    <property type="entry name" value="Cytochrome_P450_monoxygenase"/>
</dbReference>
<evidence type="ECO:0000313" key="11">
    <source>
        <dbReference type="Proteomes" id="UP001215151"/>
    </source>
</evidence>
<dbReference type="GO" id="GO:0004497">
    <property type="term" value="F:monooxygenase activity"/>
    <property type="evidence" value="ECO:0007669"/>
    <property type="project" value="UniProtKB-KW"/>
</dbReference>
<evidence type="ECO:0000256" key="5">
    <source>
        <dbReference type="ARBA" id="ARBA00022723"/>
    </source>
</evidence>
<comment type="caution">
    <text evidence="10">The sequence shown here is derived from an EMBL/GenBank/DDBJ whole genome shotgun (WGS) entry which is preliminary data.</text>
</comment>
<dbReference type="PANTHER" id="PTHR24305">
    <property type="entry name" value="CYTOCHROME P450"/>
    <property type="match status" value="1"/>
</dbReference>
<comment type="similarity">
    <text evidence="3">Belongs to the cytochrome P450 family.</text>
</comment>
<evidence type="ECO:0000313" key="10">
    <source>
        <dbReference type="EMBL" id="KAJ8489627.1"/>
    </source>
</evidence>
<dbReference type="PANTHER" id="PTHR24305:SF166">
    <property type="entry name" value="CYTOCHROME P450 12A4, MITOCHONDRIAL-RELATED"/>
    <property type="match status" value="1"/>
</dbReference>
<dbReference type="GO" id="GO:0020037">
    <property type="term" value="F:heme binding"/>
    <property type="evidence" value="ECO:0007669"/>
    <property type="project" value="InterPro"/>
</dbReference>
<dbReference type="InterPro" id="IPR001128">
    <property type="entry name" value="Cyt_P450"/>
</dbReference>
<keyword evidence="11" id="KW-1185">Reference proteome</keyword>
<dbReference type="InterPro" id="IPR002403">
    <property type="entry name" value="Cyt_P450_E_grp-IV"/>
</dbReference>